<feature type="transmembrane region" description="Helical" evidence="1">
    <location>
        <begin position="156"/>
        <end position="174"/>
    </location>
</feature>
<keyword evidence="1" id="KW-0472">Membrane</keyword>
<feature type="transmembrane region" description="Helical" evidence="1">
    <location>
        <begin position="62"/>
        <end position="87"/>
    </location>
</feature>
<keyword evidence="1" id="KW-0812">Transmembrane</keyword>
<proteinExistence type="predicted"/>
<reference evidence="2 3" key="1">
    <citation type="submission" date="2024-09" db="EMBL/GenBank/DDBJ databases">
        <authorList>
            <person name="Sun Q."/>
            <person name="Mori K."/>
        </authorList>
    </citation>
    <scope>NUCLEOTIDE SEQUENCE [LARGE SCALE GENOMIC DNA]</scope>
    <source>
        <strain evidence="2 3">NCAIM B.02415</strain>
    </source>
</reference>
<evidence type="ECO:0000256" key="1">
    <source>
        <dbReference type="SAM" id="Phobius"/>
    </source>
</evidence>
<dbReference type="RefSeq" id="WP_377024266.1">
    <property type="nucleotide sequence ID" value="NZ_JBHLTS010000060.1"/>
</dbReference>
<keyword evidence="3" id="KW-1185">Reference proteome</keyword>
<name>A0ABV6LAI1_9SPHI</name>
<feature type="transmembrane region" description="Helical" evidence="1">
    <location>
        <begin position="207"/>
        <end position="226"/>
    </location>
</feature>
<protein>
    <recommendedName>
        <fullName evidence="4">Beta-carotene 15,15'-monooxygenase</fullName>
    </recommendedName>
</protein>
<feature type="transmembrane region" description="Helical" evidence="1">
    <location>
        <begin position="99"/>
        <end position="117"/>
    </location>
</feature>
<keyword evidence="1" id="KW-1133">Transmembrane helix</keyword>
<dbReference type="Proteomes" id="UP001589828">
    <property type="component" value="Unassembled WGS sequence"/>
</dbReference>
<evidence type="ECO:0000313" key="3">
    <source>
        <dbReference type="Proteomes" id="UP001589828"/>
    </source>
</evidence>
<feature type="transmembrane region" description="Helical" evidence="1">
    <location>
        <begin position="129"/>
        <end position="149"/>
    </location>
</feature>
<comment type="caution">
    <text evidence="2">The sequence shown here is derived from an EMBL/GenBank/DDBJ whole genome shotgun (WGS) entry which is preliminary data.</text>
</comment>
<accession>A0ABV6LAI1</accession>
<gene>
    <name evidence="2" type="ORF">ACFFGT_19920</name>
</gene>
<sequence length="307" mass="35358">MTDITRINYYNILAMLLSAALALFIPFELVLLSYAILGPLHYLTEISWLNTRQFFTLKKYDYLLIAGVVIVSVVFKLPIANLVYYTFGLSFILLVINKTLYRILAFLLLIAMGYFLLTHNILRTIFGLYIPTLIHVYIFTGAFLLLGALRAKGISGYLTFITFLVCPLLLSVLFTNIKSSPTQWAINGYGSFAHINTTTLRNQSINVYTNTASIILTRVIAFAYTYHYINWFSKTKVINWHRVTKVNAFMIVLVWIASVALYFYNYRLGIKWLFILSLAHVILEFPLNHRSFINIGKQLRQRLSVTK</sequence>
<feature type="transmembrane region" description="Helical" evidence="1">
    <location>
        <begin position="12"/>
        <end position="42"/>
    </location>
</feature>
<feature type="transmembrane region" description="Helical" evidence="1">
    <location>
        <begin position="246"/>
        <end position="264"/>
    </location>
</feature>
<dbReference type="EMBL" id="JBHLTS010000060">
    <property type="protein sequence ID" value="MFC0516486.1"/>
    <property type="molecule type" value="Genomic_DNA"/>
</dbReference>
<evidence type="ECO:0008006" key="4">
    <source>
        <dbReference type="Google" id="ProtNLM"/>
    </source>
</evidence>
<evidence type="ECO:0000313" key="2">
    <source>
        <dbReference type="EMBL" id="MFC0516486.1"/>
    </source>
</evidence>
<organism evidence="2 3">
    <name type="scientific">Mucilaginibacter angelicae</name>
    <dbReference type="NCBI Taxonomy" id="869718"/>
    <lineage>
        <taxon>Bacteria</taxon>
        <taxon>Pseudomonadati</taxon>
        <taxon>Bacteroidota</taxon>
        <taxon>Sphingobacteriia</taxon>
        <taxon>Sphingobacteriales</taxon>
        <taxon>Sphingobacteriaceae</taxon>
        <taxon>Mucilaginibacter</taxon>
    </lineage>
</organism>